<evidence type="ECO:0000313" key="1">
    <source>
        <dbReference type="EMBL" id="HJB90271.1"/>
    </source>
</evidence>
<dbReference type="AlphaFoldDB" id="A0A9D2MQQ2"/>
<reference evidence="1" key="2">
    <citation type="submission" date="2021-04" db="EMBL/GenBank/DDBJ databases">
        <authorList>
            <person name="Gilroy R."/>
        </authorList>
    </citation>
    <scope>NUCLEOTIDE SEQUENCE</scope>
    <source>
        <strain evidence="1">USAMLcec3-2134</strain>
    </source>
</reference>
<dbReference type="Proteomes" id="UP000886883">
    <property type="component" value="Unassembled WGS sequence"/>
</dbReference>
<dbReference type="EMBL" id="DWXE01000007">
    <property type="protein sequence ID" value="HJB90271.1"/>
    <property type="molecule type" value="Genomic_DNA"/>
</dbReference>
<evidence type="ECO:0000313" key="2">
    <source>
        <dbReference type="Proteomes" id="UP000886883"/>
    </source>
</evidence>
<feature type="non-terminal residue" evidence="1">
    <location>
        <position position="1"/>
    </location>
</feature>
<accession>A0A9D2MQQ2</accession>
<name>A0A9D2MQQ2_9FIRM</name>
<organism evidence="1 2">
    <name type="scientific">Candidatus Eisenbergiella merdigallinarum</name>
    <dbReference type="NCBI Taxonomy" id="2838552"/>
    <lineage>
        <taxon>Bacteria</taxon>
        <taxon>Bacillati</taxon>
        <taxon>Bacillota</taxon>
        <taxon>Clostridia</taxon>
        <taxon>Lachnospirales</taxon>
        <taxon>Lachnospiraceae</taxon>
        <taxon>Eisenbergiella</taxon>
    </lineage>
</organism>
<gene>
    <name evidence="1" type="ORF">H9763_02260</name>
</gene>
<sequence length="82" mass="8901">PRPEGKGGGQEERGGLRAAVLKALDLDPKTLDELYGRLVRQEGGANVSLQDLMQELVLLCMEGIVQNGAGGYFLRECSVEER</sequence>
<protein>
    <submittedName>
        <fullName evidence="1">Uncharacterized protein</fullName>
    </submittedName>
</protein>
<reference evidence="1" key="1">
    <citation type="journal article" date="2021" name="PeerJ">
        <title>Extensive microbial diversity within the chicken gut microbiome revealed by metagenomics and culture.</title>
        <authorList>
            <person name="Gilroy R."/>
            <person name="Ravi A."/>
            <person name="Getino M."/>
            <person name="Pursley I."/>
            <person name="Horton D.L."/>
            <person name="Alikhan N.F."/>
            <person name="Baker D."/>
            <person name="Gharbi K."/>
            <person name="Hall N."/>
            <person name="Watson M."/>
            <person name="Adriaenssens E.M."/>
            <person name="Foster-Nyarko E."/>
            <person name="Jarju S."/>
            <person name="Secka A."/>
            <person name="Antonio M."/>
            <person name="Oren A."/>
            <person name="Chaudhuri R.R."/>
            <person name="La Ragione R."/>
            <person name="Hildebrand F."/>
            <person name="Pallen M.J."/>
        </authorList>
    </citation>
    <scope>NUCLEOTIDE SEQUENCE</scope>
    <source>
        <strain evidence="1">USAMLcec3-2134</strain>
    </source>
</reference>
<proteinExistence type="predicted"/>
<comment type="caution">
    <text evidence="1">The sequence shown here is derived from an EMBL/GenBank/DDBJ whole genome shotgun (WGS) entry which is preliminary data.</text>
</comment>